<dbReference type="InterPro" id="IPR002156">
    <property type="entry name" value="RNaseH_domain"/>
</dbReference>
<dbReference type="Gene3D" id="3.40.50.150">
    <property type="entry name" value="Vaccinia Virus protein VP39"/>
    <property type="match status" value="1"/>
</dbReference>
<protein>
    <recommendedName>
        <fullName evidence="3">RNase H type-1 domain-containing protein</fullName>
    </recommendedName>
</protein>
<evidence type="ECO:0000313" key="5">
    <source>
        <dbReference type="Proteomes" id="UP001064489"/>
    </source>
</evidence>
<name>A0AAD5IDD4_ACENE</name>
<reference evidence="4" key="1">
    <citation type="journal article" date="2022" name="Plant J.">
        <title>Strategies of tolerance reflected in two North American maple genomes.</title>
        <authorList>
            <person name="McEvoy S.L."/>
            <person name="Sezen U.U."/>
            <person name="Trouern-Trend A."/>
            <person name="McMahon S.M."/>
            <person name="Schaberg P.G."/>
            <person name="Yang J."/>
            <person name="Wegrzyn J.L."/>
            <person name="Swenson N.G."/>
        </authorList>
    </citation>
    <scope>NUCLEOTIDE SEQUENCE</scope>
    <source>
        <strain evidence="4">91603</strain>
    </source>
</reference>
<sequence>MEVIEKMKEKNQQNLEELVNALKGDKQNILHLILVLIIIINDLINKSNRLLVAQQNYYDVFDHLAAAGVEHVRGDMFISVPKADAIFMKNSDVSVFNSLGIKSSLVRAPKILLVIWYVPPYGWFIIIMNGLSKGNHGPSACGGVIRMCHKFLHGCFAMPLGCRTAFFSELMAIILAIKIASNKGWNKVWIESDSLSAINCFQNDDFLPHWELYSHWMDCKFRLRNM</sequence>
<dbReference type="Gene3D" id="3.30.420.10">
    <property type="entry name" value="Ribonuclease H-like superfamily/Ribonuclease H"/>
    <property type="match status" value="1"/>
</dbReference>
<dbReference type="SUPFAM" id="SSF53098">
    <property type="entry name" value="Ribonuclease H-like"/>
    <property type="match status" value="1"/>
</dbReference>
<keyword evidence="5" id="KW-1185">Reference proteome</keyword>
<dbReference type="InterPro" id="IPR044730">
    <property type="entry name" value="RNase_H-like_dom_plant"/>
</dbReference>
<dbReference type="InterPro" id="IPR053151">
    <property type="entry name" value="RNase_H-like"/>
</dbReference>
<dbReference type="Proteomes" id="UP001064489">
    <property type="component" value="Chromosome 12"/>
</dbReference>
<dbReference type="GO" id="GO:0003676">
    <property type="term" value="F:nucleic acid binding"/>
    <property type="evidence" value="ECO:0007669"/>
    <property type="project" value="InterPro"/>
</dbReference>
<evidence type="ECO:0000259" key="3">
    <source>
        <dbReference type="Pfam" id="PF13456"/>
    </source>
</evidence>
<dbReference type="EMBL" id="JAJSOW010000107">
    <property type="protein sequence ID" value="KAI9157249.1"/>
    <property type="molecule type" value="Genomic_DNA"/>
</dbReference>
<evidence type="ECO:0000256" key="1">
    <source>
        <dbReference type="SAM" id="Coils"/>
    </source>
</evidence>
<organism evidence="4 5">
    <name type="scientific">Acer negundo</name>
    <name type="common">Box elder</name>
    <dbReference type="NCBI Taxonomy" id="4023"/>
    <lineage>
        <taxon>Eukaryota</taxon>
        <taxon>Viridiplantae</taxon>
        <taxon>Streptophyta</taxon>
        <taxon>Embryophyta</taxon>
        <taxon>Tracheophyta</taxon>
        <taxon>Spermatophyta</taxon>
        <taxon>Magnoliopsida</taxon>
        <taxon>eudicotyledons</taxon>
        <taxon>Gunneridae</taxon>
        <taxon>Pentapetalae</taxon>
        <taxon>rosids</taxon>
        <taxon>malvids</taxon>
        <taxon>Sapindales</taxon>
        <taxon>Sapindaceae</taxon>
        <taxon>Hippocastanoideae</taxon>
        <taxon>Acereae</taxon>
        <taxon>Acer</taxon>
    </lineage>
</organism>
<reference evidence="4" key="2">
    <citation type="submission" date="2023-02" db="EMBL/GenBank/DDBJ databases">
        <authorList>
            <person name="Swenson N.G."/>
            <person name="Wegrzyn J.L."/>
            <person name="Mcevoy S.L."/>
        </authorList>
    </citation>
    <scope>NUCLEOTIDE SEQUENCE</scope>
    <source>
        <strain evidence="4">91603</strain>
        <tissue evidence="4">Leaf</tissue>
    </source>
</reference>
<dbReference type="PANTHER" id="PTHR47723">
    <property type="entry name" value="OS05G0353850 PROTEIN"/>
    <property type="match status" value="1"/>
</dbReference>
<feature type="domain" description="RNase H type-1" evidence="3">
    <location>
        <begin position="132"/>
        <end position="204"/>
    </location>
</feature>
<dbReference type="InterPro" id="IPR036397">
    <property type="entry name" value="RNaseH_sf"/>
</dbReference>
<feature type="transmembrane region" description="Helical" evidence="2">
    <location>
        <begin position="111"/>
        <end position="131"/>
    </location>
</feature>
<feature type="coiled-coil region" evidence="1">
    <location>
        <begin position="1"/>
        <end position="28"/>
    </location>
</feature>
<accession>A0AAD5IDD4</accession>
<keyword evidence="1" id="KW-0175">Coiled coil</keyword>
<evidence type="ECO:0000256" key="2">
    <source>
        <dbReference type="SAM" id="Phobius"/>
    </source>
</evidence>
<evidence type="ECO:0000313" key="4">
    <source>
        <dbReference type="EMBL" id="KAI9157249.1"/>
    </source>
</evidence>
<dbReference type="GO" id="GO:0004523">
    <property type="term" value="F:RNA-DNA hybrid ribonuclease activity"/>
    <property type="evidence" value="ECO:0007669"/>
    <property type="project" value="InterPro"/>
</dbReference>
<gene>
    <name evidence="4" type="ORF">LWI28_019227</name>
</gene>
<proteinExistence type="predicted"/>
<dbReference type="InterPro" id="IPR012337">
    <property type="entry name" value="RNaseH-like_sf"/>
</dbReference>
<dbReference type="AlphaFoldDB" id="A0AAD5IDD4"/>
<comment type="caution">
    <text evidence="4">The sequence shown here is derived from an EMBL/GenBank/DDBJ whole genome shotgun (WGS) entry which is preliminary data.</text>
</comment>
<dbReference type="InterPro" id="IPR029063">
    <property type="entry name" value="SAM-dependent_MTases_sf"/>
</dbReference>
<feature type="transmembrane region" description="Helical" evidence="2">
    <location>
        <begin position="151"/>
        <end position="177"/>
    </location>
</feature>
<dbReference type="Pfam" id="PF13456">
    <property type="entry name" value="RVT_3"/>
    <property type="match status" value="1"/>
</dbReference>
<keyword evidence="2" id="KW-1133">Transmembrane helix</keyword>
<dbReference type="CDD" id="cd06222">
    <property type="entry name" value="RNase_H_like"/>
    <property type="match status" value="1"/>
</dbReference>
<keyword evidence="2" id="KW-0472">Membrane</keyword>
<keyword evidence="2" id="KW-0812">Transmembrane</keyword>
<dbReference type="PANTHER" id="PTHR47723:SF23">
    <property type="entry name" value="REVERSE TRANSCRIPTASE-LIKE PROTEIN"/>
    <property type="match status" value="1"/>
</dbReference>